<evidence type="ECO:0000256" key="1">
    <source>
        <dbReference type="SAM" id="Phobius"/>
    </source>
</evidence>
<keyword evidence="1" id="KW-1133">Transmembrane helix</keyword>
<feature type="transmembrane region" description="Helical" evidence="1">
    <location>
        <begin position="12"/>
        <end position="34"/>
    </location>
</feature>
<reference evidence="2 3" key="1">
    <citation type="submission" date="2019-01" db="EMBL/GenBank/DDBJ databases">
        <title>Chengkuizengella sp. nov., isolated from deep-sea sediment of East Pacific Ocean.</title>
        <authorList>
            <person name="Yang J."/>
            <person name="Lai Q."/>
            <person name="Shao Z."/>
        </authorList>
    </citation>
    <scope>NUCLEOTIDE SEQUENCE [LARGE SCALE GENOMIC DNA]</scope>
    <source>
        <strain evidence="2 3">YPA3-1-1</strain>
    </source>
</reference>
<protein>
    <recommendedName>
        <fullName evidence="4">Prepilin-type N-terminal cleavage/methylation domain-containing protein</fullName>
    </recommendedName>
</protein>
<organism evidence="2 3">
    <name type="scientific">Chengkuizengella marina</name>
    <dbReference type="NCBI Taxonomy" id="2507566"/>
    <lineage>
        <taxon>Bacteria</taxon>
        <taxon>Bacillati</taxon>
        <taxon>Bacillota</taxon>
        <taxon>Bacilli</taxon>
        <taxon>Bacillales</taxon>
        <taxon>Paenibacillaceae</taxon>
        <taxon>Chengkuizengella</taxon>
    </lineage>
</organism>
<keyword evidence="1" id="KW-0812">Transmembrane</keyword>
<comment type="caution">
    <text evidence="2">The sequence shown here is derived from an EMBL/GenBank/DDBJ whole genome shotgun (WGS) entry which is preliminary data.</text>
</comment>
<dbReference type="Proteomes" id="UP000448943">
    <property type="component" value="Unassembled WGS sequence"/>
</dbReference>
<accession>A0A6N9PYN6</accession>
<gene>
    <name evidence="2" type="ORF">ERL59_03355</name>
</gene>
<sequence>MTSQKGLSMVEIIGSIVIISIVFITFATMSQIYLKTDSKQDHKTDAVQVAEKILNELRYNVDYPRNGEENMNETVFLYEIVTDPIDLRDINDQYELHLVGDNSSTEVTMYTFLYDNNNSTQIATVHVSWEE</sequence>
<dbReference type="EMBL" id="SIJB01000007">
    <property type="protein sequence ID" value="NBI27996.1"/>
    <property type="molecule type" value="Genomic_DNA"/>
</dbReference>
<evidence type="ECO:0008006" key="4">
    <source>
        <dbReference type="Google" id="ProtNLM"/>
    </source>
</evidence>
<proteinExistence type="predicted"/>
<dbReference type="AlphaFoldDB" id="A0A6N9PYN6"/>
<evidence type="ECO:0000313" key="2">
    <source>
        <dbReference type="EMBL" id="NBI27996.1"/>
    </source>
</evidence>
<keyword evidence="1" id="KW-0472">Membrane</keyword>
<evidence type="ECO:0000313" key="3">
    <source>
        <dbReference type="Proteomes" id="UP000448943"/>
    </source>
</evidence>
<name>A0A6N9PYN6_9BACL</name>
<keyword evidence="3" id="KW-1185">Reference proteome</keyword>